<dbReference type="SMART" id="SM00220">
    <property type="entry name" value="S_TKc"/>
    <property type="match status" value="1"/>
</dbReference>
<name>A0A0K6INK8_9PROT</name>
<evidence type="ECO:0000313" key="10">
    <source>
        <dbReference type="EMBL" id="CUB04678.1"/>
    </source>
</evidence>
<evidence type="ECO:0000259" key="9">
    <source>
        <dbReference type="PROSITE" id="PS50011"/>
    </source>
</evidence>
<keyword evidence="3" id="KW-0808">Transferase</keyword>
<dbReference type="InterPro" id="IPR011009">
    <property type="entry name" value="Kinase-like_dom_sf"/>
</dbReference>
<feature type="domain" description="Protein kinase" evidence="9">
    <location>
        <begin position="18"/>
        <end position="295"/>
    </location>
</feature>
<comment type="catalytic activity">
    <reaction evidence="7">
        <text>L-threonyl-[protein] + ATP = O-phospho-L-threonyl-[protein] + ADP + H(+)</text>
        <dbReference type="Rhea" id="RHEA:46608"/>
        <dbReference type="Rhea" id="RHEA-COMP:11060"/>
        <dbReference type="Rhea" id="RHEA-COMP:11605"/>
        <dbReference type="ChEBI" id="CHEBI:15378"/>
        <dbReference type="ChEBI" id="CHEBI:30013"/>
        <dbReference type="ChEBI" id="CHEBI:30616"/>
        <dbReference type="ChEBI" id="CHEBI:61977"/>
        <dbReference type="ChEBI" id="CHEBI:456216"/>
        <dbReference type="EC" id="2.7.11.1"/>
    </reaction>
</comment>
<dbReference type="Gene3D" id="1.10.510.10">
    <property type="entry name" value="Transferase(Phosphotransferase) domain 1"/>
    <property type="match status" value="1"/>
</dbReference>
<reference evidence="11" key="1">
    <citation type="submission" date="2015-08" db="EMBL/GenBank/DDBJ databases">
        <authorList>
            <person name="Babu N.S."/>
            <person name="Beckwith C.J."/>
            <person name="Beseler K.G."/>
            <person name="Brison A."/>
            <person name="Carone J.V."/>
            <person name="Caskin T.P."/>
            <person name="Diamond M."/>
            <person name="Durham M.E."/>
            <person name="Foxe J.M."/>
            <person name="Go M."/>
            <person name="Henderson B.A."/>
            <person name="Jones I.B."/>
            <person name="McGettigan J.A."/>
            <person name="Micheletti S.J."/>
            <person name="Nasrallah M.E."/>
            <person name="Ortiz D."/>
            <person name="Piller C.R."/>
            <person name="Privatt S.R."/>
            <person name="Schneider S.L."/>
            <person name="Sharp S."/>
            <person name="Smith T.C."/>
            <person name="Stanton J.D."/>
            <person name="Ullery H.E."/>
            <person name="Wilson R.J."/>
            <person name="Serrano M.G."/>
            <person name="Buck G."/>
            <person name="Lee V."/>
            <person name="Wang Y."/>
            <person name="Carvalho R."/>
            <person name="Voegtly L."/>
            <person name="Shi R."/>
            <person name="Duckworth R."/>
            <person name="Johnson A."/>
            <person name="Loviza R."/>
            <person name="Walstead R."/>
            <person name="Shah Z."/>
            <person name="Kiflezghi M."/>
            <person name="Wade K."/>
            <person name="Ball S.L."/>
            <person name="Bradley K.W."/>
            <person name="Asai D.J."/>
            <person name="Bowman C.A."/>
            <person name="Russell D.A."/>
            <person name="Pope W.H."/>
            <person name="Jacobs-Sera D."/>
            <person name="Hendrix R.W."/>
            <person name="Hatfull G.F."/>
        </authorList>
    </citation>
    <scope>NUCLEOTIDE SEQUENCE [LARGE SCALE GENOMIC DNA]</scope>
    <source>
        <strain evidence="11">JCM 19170</strain>
    </source>
</reference>
<dbReference type="PANTHER" id="PTHR24363">
    <property type="entry name" value="SERINE/THREONINE PROTEIN KINASE"/>
    <property type="match status" value="1"/>
</dbReference>
<keyword evidence="2 10" id="KW-0723">Serine/threonine-protein kinase</keyword>
<proteinExistence type="predicted"/>
<accession>A0A0K6INK8</accession>
<evidence type="ECO:0000256" key="8">
    <source>
        <dbReference type="ARBA" id="ARBA00048679"/>
    </source>
</evidence>
<evidence type="ECO:0000256" key="2">
    <source>
        <dbReference type="ARBA" id="ARBA00022527"/>
    </source>
</evidence>
<dbReference type="AlphaFoldDB" id="A0A0K6INK8"/>
<dbReference type="InterPro" id="IPR008271">
    <property type="entry name" value="Ser/Thr_kinase_AS"/>
</dbReference>
<sequence>MSTQQNAPLPEGWLVEGYRILDLLAKGGFSFVYRARDREGKTVAIKEYLPHTLARREEGEIEPEILPDCERAFLFGLKCFFEEGRSLARINHPNVIRVLNFFRANQTVYMVMQYEEGRTLLQYVRQKKGGLRESFIRAMGLRVLSGLREVHTHKLLHLDLKPANIYLRRNGDPVLIDFGSARQSLSSDQEWVRTMFTPGYAPPEQLSGRRELIGPWTDLYSFGATLYTCVTGQAPPRAEARQEKDDLPQRLEPYREHYTPELIDLIVDLMRLDPEKRPQSAYAVQKVLSAYVPFLVAATEYRSLMPSLPEGAER</sequence>
<keyword evidence="6" id="KW-0067">ATP-binding</keyword>
<dbReference type="CDD" id="cd14014">
    <property type="entry name" value="STKc_PknB_like"/>
    <property type="match status" value="1"/>
</dbReference>
<dbReference type="EC" id="2.7.11.1" evidence="1"/>
<dbReference type="Gene3D" id="3.30.200.20">
    <property type="entry name" value="Phosphorylase Kinase, domain 1"/>
    <property type="match status" value="1"/>
</dbReference>
<dbReference type="PANTHER" id="PTHR24363:SF0">
    <property type="entry name" value="SERINE_THREONINE KINASE LIKE DOMAIN CONTAINING 1"/>
    <property type="match status" value="1"/>
</dbReference>
<dbReference type="EMBL" id="CYHH01000001">
    <property type="protein sequence ID" value="CUB04678.1"/>
    <property type="molecule type" value="Genomic_DNA"/>
</dbReference>
<evidence type="ECO:0000256" key="7">
    <source>
        <dbReference type="ARBA" id="ARBA00047899"/>
    </source>
</evidence>
<keyword evidence="4" id="KW-0547">Nucleotide-binding</keyword>
<dbReference type="Proteomes" id="UP000182108">
    <property type="component" value="Unassembled WGS sequence"/>
</dbReference>
<dbReference type="OrthoDB" id="9762169at2"/>
<comment type="catalytic activity">
    <reaction evidence="8">
        <text>L-seryl-[protein] + ATP = O-phospho-L-seryl-[protein] + ADP + H(+)</text>
        <dbReference type="Rhea" id="RHEA:17989"/>
        <dbReference type="Rhea" id="RHEA-COMP:9863"/>
        <dbReference type="Rhea" id="RHEA-COMP:11604"/>
        <dbReference type="ChEBI" id="CHEBI:15378"/>
        <dbReference type="ChEBI" id="CHEBI:29999"/>
        <dbReference type="ChEBI" id="CHEBI:30616"/>
        <dbReference type="ChEBI" id="CHEBI:83421"/>
        <dbReference type="ChEBI" id="CHEBI:456216"/>
        <dbReference type="EC" id="2.7.11.1"/>
    </reaction>
</comment>
<organism evidence="10 11">
    <name type="scientific">Tepidiphilus thermophilus</name>
    <dbReference type="NCBI Taxonomy" id="876478"/>
    <lineage>
        <taxon>Bacteria</taxon>
        <taxon>Pseudomonadati</taxon>
        <taxon>Pseudomonadota</taxon>
        <taxon>Hydrogenophilia</taxon>
        <taxon>Hydrogenophilales</taxon>
        <taxon>Hydrogenophilaceae</taxon>
        <taxon>Tepidiphilus</taxon>
    </lineage>
</organism>
<dbReference type="GO" id="GO:0004674">
    <property type="term" value="F:protein serine/threonine kinase activity"/>
    <property type="evidence" value="ECO:0007669"/>
    <property type="project" value="UniProtKB-KW"/>
</dbReference>
<evidence type="ECO:0000313" key="11">
    <source>
        <dbReference type="Proteomes" id="UP000182108"/>
    </source>
</evidence>
<keyword evidence="5 10" id="KW-0418">Kinase</keyword>
<protein>
    <recommendedName>
        <fullName evidence="1">non-specific serine/threonine protein kinase</fullName>
        <ecNumber evidence="1">2.7.11.1</ecNumber>
    </recommendedName>
</protein>
<evidence type="ECO:0000256" key="6">
    <source>
        <dbReference type="ARBA" id="ARBA00022840"/>
    </source>
</evidence>
<dbReference type="Pfam" id="PF00069">
    <property type="entry name" value="Pkinase"/>
    <property type="match status" value="1"/>
</dbReference>
<gene>
    <name evidence="10" type="ORF">Ga0061068_10127</name>
</gene>
<evidence type="ECO:0000256" key="5">
    <source>
        <dbReference type="ARBA" id="ARBA00022777"/>
    </source>
</evidence>
<dbReference type="RefSeq" id="WP_082438313.1">
    <property type="nucleotide sequence ID" value="NZ_CYHH01000001.1"/>
</dbReference>
<dbReference type="SUPFAM" id="SSF56112">
    <property type="entry name" value="Protein kinase-like (PK-like)"/>
    <property type="match status" value="1"/>
</dbReference>
<dbReference type="PROSITE" id="PS50011">
    <property type="entry name" value="PROTEIN_KINASE_DOM"/>
    <property type="match status" value="1"/>
</dbReference>
<evidence type="ECO:0000256" key="4">
    <source>
        <dbReference type="ARBA" id="ARBA00022741"/>
    </source>
</evidence>
<dbReference type="InterPro" id="IPR000719">
    <property type="entry name" value="Prot_kinase_dom"/>
</dbReference>
<evidence type="ECO:0000256" key="3">
    <source>
        <dbReference type="ARBA" id="ARBA00022679"/>
    </source>
</evidence>
<dbReference type="PROSITE" id="PS00108">
    <property type="entry name" value="PROTEIN_KINASE_ST"/>
    <property type="match status" value="1"/>
</dbReference>
<keyword evidence="11" id="KW-1185">Reference proteome</keyword>
<dbReference type="GO" id="GO:0005524">
    <property type="term" value="F:ATP binding"/>
    <property type="evidence" value="ECO:0007669"/>
    <property type="project" value="UniProtKB-KW"/>
</dbReference>
<evidence type="ECO:0000256" key="1">
    <source>
        <dbReference type="ARBA" id="ARBA00012513"/>
    </source>
</evidence>